<evidence type="ECO:0000313" key="2">
    <source>
        <dbReference type="EMBL" id="OEU08103.1"/>
    </source>
</evidence>
<sequence length="424" mass="48771">MDDDNNIDIEDVQQAQAQAAQDEQQQQQQAVVLLKKMILVLEQKETFPLQTRNKTDELVENFIENLEDDVHEMLCFNSTDSDSDNYRGLDSDRDTDAEVEAIVRVFPEVLTRRKEDDEDEYGPYPIQLLAFPRYEDSDGKYQCNVKTVLFIPVVARIAIELGLFEEEERGGLLFDDDNGGNVLHQLMFTDQTIEGDNREQQHEAVDDKFLQVLIQLRKLGLLKKEDIERYSLLHYLCGEEYFAEKRFRFMVEWDPSALTQTNEYGQLPIRCAFSSIQGFRSVFEAGIHYYPKKKGISLLFRKSNKYSIPFVKACMKYGKEQVMKTIKDTFVRCYSSSDDTPPLNVVDALMTAAIDKDIHLDGVYFLLRRQPDILQKLLSSASINTAIDPNPMVVFNSNNNGISPKKKRKRKDTNIGDDDDGGTF</sequence>
<dbReference type="InParanoid" id="A0A1E7ERD5"/>
<name>A0A1E7ERD5_9STRA</name>
<dbReference type="EMBL" id="KV784382">
    <property type="protein sequence ID" value="OEU08103.1"/>
    <property type="molecule type" value="Genomic_DNA"/>
</dbReference>
<organism evidence="2 3">
    <name type="scientific">Fragilariopsis cylindrus CCMP1102</name>
    <dbReference type="NCBI Taxonomy" id="635003"/>
    <lineage>
        <taxon>Eukaryota</taxon>
        <taxon>Sar</taxon>
        <taxon>Stramenopiles</taxon>
        <taxon>Ochrophyta</taxon>
        <taxon>Bacillariophyta</taxon>
        <taxon>Bacillariophyceae</taxon>
        <taxon>Bacillariophycidae</taxon>
        <taxon>Bacillariales</taxon>
        <taxon>Bacillariaceae</taxon>
        <taxon>Fragilariopsis</taxon>
    </lineage>
</organism>
<proteinExistence type="predicted"/>
<feature type="region of interest" description="Disordered" evidence="1">
    <location>
        <begin position="397"/>
        <end position="424"/>
    </location>
</feature>
<dbReference type="Proteomes" id="UP000095751">
    <property type="component" value="Unassembled WGS sequence"/>
</dbReference>
<evidence type="ECO:0000313" key="3">
    <source>
        <dbReference type="Proteomes" id="UP000095751"/>
    </source>
</evidence>
<reference evidence="2 3" key="1">
    <citation type="submission" date="2016-09" db="EMBL/GenBank/DDBJ databases">
        <title>Extensive genetic diversity and differential bi-allelic expression allows diatom success in the polar Southern Ocean.</title>
        <authorList>
            <consortium name="DOE Joint Genome Institute"/>
            <person name="Mock T."/>
            <person name="Otillar R.P."/>
            <person name="Strauss J."/>
            <person name="Dupont C."/>
            <person name="Frickenhaus S."/>
            <person name="Maumus F."/>
            <person name="Mcmullan M."/>
            <person name="Sanges R."/>
            <person name="Schmutz J."/>
            <person name="Toseland A."/>
            <person name="Valas R."/>
            <person name="Veluchamy A."/>
            <person name="Ward B.J."/>
            <person name="Allen A."/>
            <person name="Barry K."/>
            <person name="Falciatore A."/>
            <person name="Ferrante M."/>
            <person name="Fortunato A.E."/>
            <person name="Gloeckner G."/>
            <person name="Gruber A."/>
            <person name="Hipkin R."/>
            <person name="Janech M."/>
            <person name="Kroth P."/>
            <person name="Leese F."/>
            <person name="Lindquist E."/>
            <person name="Lyon B.R."/>
            <person name="Martin J."/>
            <person name="Mayer C."/>
            <person name="Parker M."/>
            <person name="Quesneville H."/>
            <person name="Raymond J."/>
            <person name="Uhlig C."/>
            <person name="Valentin K.U."/>
            <person name="Worden A.Z."/>
            <person name="Armbrust E.V."/>
            <person name="Bowler C."/>
            <person name="Green B."/>
            <person name="Moulton V."/>
            <person name="Van Oosterhout C."/>
            <person name="Grigoriev I."/>
        </authorList>
    </citation>
    <scope>NUCLEOTIDE SEQUENCE [LARGE SCALE GENOMIC DNA]</scope>
    <source>
        <strain evidence="2 3">CCMP1102</strain>
    </source>
</reference>
<evidence type="ECO:0000256" key="1">
    <source>
        <dbReference type="SAM" id="MobiDB-lite"/>
    </source>
</evidence>
<accession>A0A1E7ERD5</accession>
<keyword evidence="3" id="KW-1185">Reference proteome</keyword>
<feature type="compositionally biased region" description="Acidic residues" evidence="1">
    <location>
        <begin position="415"/>
        <end position="424"/>
    </location>
</feature>
<dbReference type="AlphaFoldDB" id="A0A1E7ERD5"/>
<dbReference type="KEGG" id="fcy:FRACYDRAFT_250326"/>
<protein>
    <submittedName>
        <fullName evidence="2">Uncharacterized protein</fullName>
    </submittedName>
</protein>
<gene>
    <name evidence="2" type="ORF">FRACYDRAFT_250326</name>
</gene>